<gene>
    <name evidence="2" type="ORF">LR394_29330</name>
</gene>
<dbReference type="EMBL" id="JAJOMB010000019">
    <property type="protein sequence ID" value="MCD5315014.1"/>
    <property type="molecule type" value="Genomic_DNA"/>
</dbReference>
<sequence length="461" mass="52045">MPMINVLRCTEDVTKLLEEMNGRENEGHRRINVLARFDLAKPWSLGFFHDGRDFMAVAAVRARNRSGALDVAIEVTHVYLLQNRMPIGEGWIPLQTLLKRDGASGSVDETKARQVIPNIRRLGTSYDSAALDILLAWIDSRELDGSKGSQLAIEQDSLLLLLRNAHLDHEAFASWGSVPSEYEGFLSGFRRKDIVVRPRGKNTADAEETDPLEPIHDPQSPFPRDVGQTVLEDHLIDADIRTLAHWFEEKSTGGGHTEWRTFRNRTGSQVMHVMSSNRTRVEERMGVDLVYWNQTERSYVLIQYKKMTYDDGPNQEWFYRPDRHLHAELSKMAEAEPMSSPDGPDSFRLSVSPSYVKLCEQSVFTAGESQWVEGMYLPAAQMRDLVGPDGPKGPHGGSRLTYSNVGRYLNNSLFFDLLTYGHIGSGEQAGVRIAELLVNAQENQTSVMVGVHRPAARRKRR</sequence>
<evidence type="ECO:0000313" key="3">
    <source>
        <dbReference type="Proteomes" id="UP001138997"/>
    </source>
</evidence>
<dbReference type="AlphaFoldDB" id="A0A9X1NJN0"/>
<name>A0A9X1NJN0_9ACTN</name>
<keyword evidence="3" id="KW-1185">Reference proteome</keyword>
<comment type="caution">
    <text evidence="2">The sequence shown here is derived from an EMBL/GenBank/DDBJ whole genome shotgun (WGS) entry which is preliminary data.</text>
</comment>
<dbReference type="Proteomes" id="UP001138997">
    <property type="component" value="Unassembled WGS sequence"/>
</dbReference>
<feature type="region of interest" description="Disordered" evidence="1">
    <location>
        <begin position="200"/>
        <end position="222"/>
    </location>
</feature>
<reference evidence="2" key="1">
    <citation type="submission" date="2021-11" db="EMBL/GenBank/DDBJ databases">
        <title>Streptomyces corallinus and Kineosporia corallina sp. nov., two new coral-derived marine actinobacteria.</title>
        <authorList>
            <person name="Buangrab K."/>
            <person name="Sutthacheep M."/>
            <person name="Yeemin T."/>
            <person name="Harunari E."/>
            <person name="Igarashi Y."/>
            <person name="Sripreechasak P."/>
            <person name="Kanchanasin P."/>
            <person name="Tanasupawat S."/>
            <person name="Phongsopitanun W."/>
        </authorList>
    </citation>
    <scope>NUCLEOTIDE SEQUENCE</scope>
    <source>
        <strain evidence="2">JCM 31032</strain>
    </source>
</reference>
<proteinExistence type="predicted"/>
<evidence type="ECO:0000256" key="1">
    <source>
        <dbReference type="SAM" id="MobiDB-lite"/>
    </source>
</evidence>
<dbReference type="RefSeq" id="WP_231447820.1">
    <property type="nucleotide sequence ID" value="NZ_JAJOMB010000019.1"/>
</dbReference>
<accession>A0A9X1NJN0</accession>
<organism evidence="2 3">
    <name type="scientific">Kineosporia babensis</name>
    <dbReference type="NCBI Taxonomy" id="499548"/>
    <lineage>
        <taxon>Bacteria</taxon>
        <taxon>Bacillati</taxon>
        <taxon>Actinomycetota</taxon>
        <taxon>Actinomycetes</taxon>
        <taxon>Kineosporiales</taxon>
        <taxon>Kineosporiaceae</taxon>
        <taxon>Kineosporia</taxon>
    </lineage>
</organism>
<protein>
    <submittedName>
        <fullName evidence="2">Uncharacterized protein</fullName>
    </submittedName>
</protein>
<evidence type="ECO:0000313" key="2">
    <source>
        <dbReference type="EMBL" id="MCD5315014.1"/>
    </source>
</evidence>